<feature type="compositionally biased region" description="Basic and acidic residues" evidence="1">
    <location>
        <begin position="203"/>
        <end position="213"/>
    </location>
</feature>
<feature type="region of interest" description="Disordered" evidence="1">
    <location>
        <begin position="203"/>
        <end position="223"/>
    </location>
</feature>
<dbReference type="EMBL" id="CDMY01000318">
    <property type="protein sequence ID" value="CEM02125.1"/>
    <property type="molecule type" value="Genomic_DNA"/>
</dbReference>
<dbReference type="AlphaFoldDB" id="A0A0G4EVL4"/>
<sequence length="223" mass="24036">MTGESAARAAAIASSPAVHSATMSAWEEASFAWGETAQATAHLLDMIFMLKKHPSLNAKLNMEKWEASAKPVKQALEAAEAAGDAAAMIRSAETIKNAQKAADSFETATEAAAAARLWCLKEPTAPMVDIWDSPMSTLTEFTSVPGGQPQIACQETRAEQGVREKTCVGLLEEQSDEMPTPDWTVKLSHLAVQRCVRHLSWPEHEQPSDDRQGDGCSFVHGDS</sequence>
<proteinExistence type="predicted"/>
<evidence type="ECO:0000256" key="1">
    <source>
        <dbReference type="SAM" id="MobiDB-lite"/>
    </source>
</evidence>
<reference evidence="2 3" key="1">
    <citation type="submission" date="2014-11" db="EMBL/GenBank/DDBJ databases">
        <authorList>
            <person name="Zhu J."/>
            <person name="Qi W."/>
            <person name="Song R."/>
        </authorList>
    </citation>
    <scope>NUCLEOTIDE SEQUENCE [LARGE SCALE GENOMIC DNA]</scope>
</reference>
<name>A0A0G4EVL4_VITBC</name>
<accession>A0A0G4EVL4</accession>
<gene>
    <name evidence="2" type="ORF">Vbra_8288</name>
</gene>
<evidence type="ECO:0000313" key="2">
    <source>
        <dbReference type="EMBL" id="CEM02125.1"/>
    </source>
</evidence>
<dbReference type="InParanoid" id="A0A0G4EVL4"/>
<dbReference type="VEuPathDB" id="CryptoDB:Vbra_8288"/>
<evidence type="ECO:0000313" key="3">
    <source>
        <dbReference type="Proteomes" id="UP000041254"/>
    </source>
</evidence>
<organism evidence="2 3">
    <name type="scientific">Vitrella brassicaformis (strain CCMP3155)</name>
    <dbReference type="NCBI Taxonomy" id="1169540"/>
    <lineage>
        <taxon>Eukaryota</taxon>
        <taxon>Sar</taxon>
        <taxon>Alveolata</taxon>
        <taxon>Colpodellida</taxon>
        <taxon>Vitrellaceae</taxon>
        <taxon>Vitrella</taxon>
    </lineage>
</organism>
<protein>
    <submittedName>
        <fullName evidence="2">Uncharacterized protein</fullName>
    </submittedName>
</protein>
<dbReference type="Proteomes" id="UP000041254">
    <property type="component" value="Unassembled WGS sequence"/>
</dbReference>
<keyword evidence="3" id="KW-1185">Reference proteome</keyword>